<dbReference type="Proteomes" id="UP001235840">
    <property type="component" value="Unassembled WGS sequence"/>
</dbReference>
<evidence type="ECO:0000256" key="2">
    <source>
        <dbReference type="PROSITE-ProRule" id="PRU00335"/>
    </source>
</evidence>
<evidence type="ECO:0000256" key="1">
    <source>
        <dbReference type="ARBA" id="ARBA00023125"/>
    </source>
</evidence>
<evidence type="ECO:0000313" key="5">
    <source>
        <dbReference type="Proteomes" id="UP001235840"/>
    </source>
</evidence>
<dbReference type="Gene3D" id="1.10.357.10">
    <property type="entry name" value="Tetracycline Repressor, domain 2"/>
    <property type="match status" value="1"/>
</dbReference>
<keyword evidence="5" id="KW-1185">Reference proteome</keyword>
<organism evidence="4 5">
    <name type="scientific">Caldalkalibacillus horti</name>
    <dbReference type="NCBI Taxonomy" id="77523"/>
    <lineage>
        <taxon>Bacteria</taxon>
        <taxon>Bacillati</taxon>
        <taxon>Bacillota</taxon>
        <taxon>Bacilli</taxon>
        <taxon>Bacillales</taxon>
        <taxon>Bacillaceae</taxon>
        <taxon>Caldalkalibacillus</taxon>
    </lineage>
</organism>
<dbReference type="SUPFAM" id="SSF48498">
    <property type="entry name" value="Tetracyclin repressor-like, C-terminal domain"/>
    <property type="match status" value="1"/>
</dbReference>
<name>A0ABT9VW46_9BACI</name>
<evidence type="ECO:0000313" key="4">
    <source>
        <dbReference type="EMBL" id="MDQ0165110.1"/>
    </source>
</evidence>
<dbReference type="InterPro" id="IPR050109">
    <property type="entry name" value="HTH-type_TetR-like_transc_reg"/>
</dbReference>
<comment type="caution">
    <text evidence="4">The sequence shown here is derived from an EMBL/GenBank/DDBJ whole genome shotgun (WGS) entry which is preliminary data.</text>
</comment>
<dbReference type="InterPro" id="IPR009057">
    <property type="entry name" value="Homeodomain-like_sf"/>
</dbReference>
<keyword evidence="1 2" id="KW-0238">DNA-binding</keyword>
<dbReference type="InterPro" id="IPR001647">
    <property type="entry name" value="HTH_TetR"/>
</dbReference>
<sequence length="202" mass="23502">MSPMNTDQLEQKKQERKVQIMRAALKVFADNGIKLTKMNMIAKEAKISYGLVYHYFESKEQVLYESLEWGMERNKTKEMFDELNKKQLSALEKIKSFMMVAFKEGDTGRTGDVFRIIQHLHSSPDLPTHIHELIEQSGKVYIETLYPLFMEGQESGEIIEGNAEELLRMYLTILSGIMAEDPLFWKENTEWKVSILIRMIAA</sequence>
<feature type="domain" description="HTH tetR-type" evidence="3">
    <location>
        <begin position="14"/>
        <end position="74"/>
    </location>
</feature>
<dbReference type="EMBL" id="JAUSTY010000003">
    <property type="protein sequence ID" value="MDQ0165110.1"/>
    <property type="molecule type" value="Genomic_DNA"/>
</dbReference>
<accession>A0ABT9VW46</accession>
<feature type="DNA-binding region" description="H-T-H motif" evidence="2">
    <location>
        <begin position="37"/>
        <end position="56"/>
    </location>
</feature>
<gene>
    <name evidence="4" type="ORF">J2S11_001010</name>
</gene>
<dbReference type="SUPFAM" id="SSF46689">
    <property type="entry name" value="Homeodomain-like"/>
    <property type="match status" value="1"/>
</dbReference>
<dbReference type="PROSITE" id="PS50977">
    <property type="entry name" value="HTH_TETR_2"/>
    <property type="match status" value="1"/>
</dbReference>
<proteinExistence type="predicted"/>
<protein>
    <submittedName>
        <fullName evidence="4">AcrR family transcriptional regulator</fullName>
    </submittedName>
</protein>
<dbReference type="PRINTS" id="PR00455">
    <property type="entry name" value="HTHTETR"/>
</dbReference>
<dbReference type="PANTHER" id="PTHR30328:SF54">
    <property type="entry name" value="HTH-TYPE TRANSCRIPTIONAL REPRESSOR SCO4008"/>
    <property type="match status" value="1"/>
</dbReference>
<dbReference type="Pfam" id="PF00440">
    <property type="entry name" value="TetR_N"/>
    <property type="match status" value="1"/>
</dbReference>
<evidence type="ECO:0000259" key="3">
    <source>
        <dbReference type="PROSITE" id="PS50977"/>
    </source>
</evidence>
<dbReference type="InterPro" id="IPR036271">
    <property type="entry name" value="Tet_transcr_reg_TetR-rel_C_sf"/>
</dbReference>
<dbReference type="RefSeq" id="WP_307391732.1">
    <property type="nucleotide sequence ID" value="NZ_BAAADK010000010.1"/>
</dbReference>
<reference evidence="4 5" key="1">
    <citation type="submission" date="2023-07" db="EMBL/GenBank/DDBJ databases">
        <title>Genomic Encyclopedia of Type Strains, Phase IV (KMG-IV): sequencing the most valuable type-strain genomes for metagenomic binning, comparative biology and taxonomic classification.</title>
        <authorList>
            <person name="Goeker M."/>
        </authorList>
    </citation>
    <scope>NUCLEOTIDE SEQUENCE [LARGE SCALE GENOMIC DNA]</scope>
    <source>
        <strain evidence="4 5">DSM 12751</strain>
    </source>
</reference>
<dbReference type="PANTHER" id="PTHR30328">
    <property type="entry name" value="TRANSCRIPTIONAL REPRESSOR"/>
    <property type="match status" value="1"/>
</dbReference>